<evidence type="ECO:0000313" key="1">
    <source>
        <dbReference type="EMBL" id="KAJ1678058.1"/>
    </source>
</evidence>
<dbReference type="EC" id="1.11.1.24" evidence="1"/>
<keyword evidence="1" id="KW-0560">Oxidoreductase</keyword>
<sequence>MSLRPNDTAPQFTVQAVSNGDIVDLSLSDYKGKYVILFFYPFDFTFVCPTEICAFSDRADEFRSLGCEVIAASCDSVFSHINWINQPRNQGGLGEMKIPIIADTTKKIARDYGVLSQAGDAAYRGLFLIDKEQKIRVVMINDNPIGRSVDESLRLLNALQFTEEYGEVCPANWQKGDATIKPTTKDSKEFFSKRK</sequence>
<evidence type="ECO:0000313" key="2">
    <source>
        <dbReference type="Proteomes" id="UP001145114"/>
    </source>
</evidence>
<dbReference type="EMBL" id="JAMZIH010001595">
    <property type="protein sequence ID" value="KAJ1678058.1"/>
    <property type="molecule type" value="Genomic_DNA"/>
</dbReference>
<name>A0ACC1HND3_9FUNG</name>
<dbReference type="Proteomes" id="UP001145114">
    <property type="component" value="Unassembled WGS sequence"/>
</dbReference>
<proteinExistence type="predicted"/>
<reference evidence="1" key="1">
    <citation type="submission" date="2022-06" db="EMBL/GenBank/DDBJ databases">
        <title>Phylogenomic reconstructions and comparative analyses of Kickxellomycotina fungi.</title>
        <authorList>
            <person name="Reynolds N.K."/>
            <person name="Stajich J.E."/>
            <person name="Barry K."/>
            <person name="Grigoriev I.V."/>
            <person name="Crous P."/>
            <person name="Smith M.E."/>
        </authorList>
    </citation>
    <scope>NUCLEOTIDE SEQUENCE</scope>
    <source>
        <strain evidence="1">RSA 2271</strain>
    </source>
</reference>
<accession>A0ACC1HND3</accession>
<organism evidence="1 2">
    <name type="scientific">Spiromyces aspiralis</name>
    <dbReference type="NCBI Taxonomy" id="68401"/>
    <lineage>
        <taxon>Eukaryota</taxon>
        <taxon>Fungi</taxon>
        <taxon>Fungi incertae sedis</taxon>
        <taxon>Zoopagomycota</taxon>
        <taxon>Kickxellomycotina</taxon>
        <taxon>Kickxellomycetes</taxon>
        <taxon>Kickxellales</taxon>
        <taxon>Kickxellaceae</taxon>
        <taxon>Spiromyces</taxon>
    </lineage>
</organism>
<protein>
    <submittedName>
        <fullName evidence="1">Peroxiredoxin-1</fullName>
        <ecNumber evidence="1">1.11.1.24</ecNumber>
    </submittedName>
</protein>
<keyword evidence="2" id="KW-1185">Reference proteome</keyword>
<comment type="caution">
    <text evidence="1">The sequence shown here is derived from an EMBL/GenBank/DDBJ whole genome shotgun (WGS) entry which is preliminary data.</text>
</comment>
<gene>
    <name evidence="1" type="primary">PRDX1_2</name>
    <name evidence="1" type="ORF">EV182_004868</name>
</gene>
<keyword evidence="1" id="KW-0575">Peroxidase</keyword>